<dbReference type="AlphaFoldDB" id="A0A075A1X9"/>
<keyword evidence="3" id="KW-1185">Reference proteome</keyword>
<dbReference type="Proteomes" id="UP000054324">
    <property type="component" value="Unassembled WGS sequence"/>
</dbReference>
<feature type="region of interest" description="Disordered" evidence="1">
    <location>
        <begin position="80"/>
        <end position="108"/>
    </location>
</feature>
<dbReference type="GeneID" id="20315862"/>
<name>A0A075A1X9_OPIVI</name>
<organism evidence="2 3">
    <name type="scientific">Opisthorchis viverrini</name>
    <name type="common">Southeast Asian liver fluke</name>
    <dbReference type="NCBI Taxonomy" id="6198"/>
    <lineage>
        <taxon>Eukaryota</taxon>
        <taxon>Metazoa</taxon>
        <taxon>Spiralia</taxon>
        <taxon>Lophotrochozoa</taxon>
        <taxon>Platyhelminthes</taxon>
        <taxon>Trematoda</taxon>
        <taxon>Digenea</taxon>
        <taxon>Opisthorchiida</taxon>
        <taxon>Opisthorchiata</taxon>
        <taxon>Opisthorchiidae</taxon>
        <taxon>Opisthorchis</taxon>
    </lineage>
</organism>
<evidence type="ECO:0000313" key="3">
    <source>
        <dbReference type="Proteomes" id="UP000054324"/>
    </source>
</evidence>
<feature type="compositionally biased region" description="Polar residues" evidence="1">
    <location>
        <begin position="94"/>
        <end position="108"/>
    </location>
</feature>
<dbReference type="RefSeq" id="XP_009164004.1">
    <property type="nucleotide sequence ID" value="XM_009165740.1"/>
</dbReference>
<dbReference type="EMBL" id="KL596636">
    <property type="protein sequence ID" value="KER32242.1"/>
    <property type="molecule type" value="Genomic_DNA"/>
</dbReference>
<dbReference type="KEGG" id="ovi:T265_01674"/>
<reference evidence="2 3" key="1">
    <citation type="submission" date="2013-11" db="EMBL/GenBank/DDBJ databases">
        <title>Opisthorchis viverrini - life in the bile duct.</title>
        <authorList>
            <person name="Young N.D."/>
            <person name="Nagarajan N."/>
            <person name="Lin S.J."/>
            <person name="Korhonen P.K."/>
            <person name="Jex A.R."/>
            <person name="Hall R.S."/>
            <person name="Safavi-Hemami H."/>
            <person name="Kaewkong W."/>
            <person name="Bertrand D."/>
            <person name="Gao S."/>
            <person name="Seet Q."/>
            <person name="Wongkham S."/>
            <person name="Teh B.T."/>
            <person name="Wongkham C."/>
            <person name="Intapan P.M."/>
            <person name="Maleewong W."/>
            <person name="Yang X."/>
            <person name="Hu M."/>
            <person name="Wang Z."/>
            <person name="Hofmann A."/>
            <person name="Sternberg P.W."/>
            <person name="Tan P."/>
            <person name="Wang J."/>
            <person name="Gasser R.B."/>
        </authorList>
    </citation>
    <scope>NUCLEOTIDE SEQUENCE [LARGE SCALE GENOMIC DNA]</scope>
</reference>
<proteinExistence type="predicted"/>
<evidence type="ECO:0000313" key="2">
    <source>
        <dbReference type="EMBL" id="KER32242.1"/>
    </source>
</evidence>
<sequence length="108" mass="12315">MILGDKGFIKKVRFLEVTSERPEPTAPPKSQQESRQASRPVNHSINSAKLMSPHARHRSTIECDQRSKFKAQCQSLTSVRSLNHTTKPNRRTRLTSAQFSSELTELLR</sequence>
<dbReference type="CTD" id="20315862"/>
<accession>A0A075A1X9</accession>
<protein>
    <submittedName>
        <fullName evidence="2">Uncharacterized protein</fullName>
    </submittedName>
</protein>
<feature type="region of interest" description="Disordered" evidence="1">
    <location>
        <begin position="16"/>
        <end position="67"/>
    </location>
</feature>
<evidence type="ECO:0000256" key="1">
    <source>
        <dbReference type="SAM" id="MobiDB-lite"/>
    </source>
</evidence>
<feature type="compositionally biased region" description="Polar residues" evidence="1">
    <location>
        <begin position="28"/>
        <end position="49"/>
    </location>
</feature>
<gene>
    <name evidence="2" type="ORF">T265_01674</name>
</gene>